<protein>
    <submittedName>
        <fullName evidence="2">Uncharacterized protein</fullName>
    </submittedName>
</protein>
<feature type="region of interest" description="Disordered" evidence="1">
    <location>
        <begin position="66"/>
        <end position="89"/>
    </location>
</feature>
<dbReference type="Proteomes" id="UP000314294">
    <property type="component" value="Unassembled WGS sequence"/>
</dbReference>
<evidence type="ECO:0000313" key="3">
    <source>
        <dbReference type="Proteomes" id="UP000314294"/>
    </source>
</evidence>
<evidence type="ECO:0000313" key="2">
    <source>
        <dbReference type="EMBL" id="TNN57225.1"/>
    </source>
</evidence>
<gene>
    <name evidence="2" type="ORF">EYF80_032559</name>
</gene>
<evidence type="ECO:0000256" key="1">
    <source>
        <dbReference type="SAM" id="MobiDB-lite"/>
    </source>
</evidence>
<organism evidence="2 3">
    <name type="scientific">Liparis tanakae</name>
    <name type="common">Tanaka's snailfish</name>
    <dbReference type="NCBI Taxonomy" id="230148"/>
    <lineage>
        <taxon>Eukaryota</taxon>
        <taxon>Metazoa</taxon>
        <taxon>Chordata</taxon>
        <taxon>Craniata</taxon>
        <taxon>Vertebrata</taxon>
        <taxon>Euteleostomi</taxon>
        <taxon>Actinopterygii</taxon>
        <taxon>Neopterygii</taxon>
        <taxon>Teleostei</taxon>
        <taxon>Neoteleostei</taxon>
        <taxon>Acanthomorphata</taxon>
        <taxon>Eupercaria</taxon>
        <taxon>Perciformes</taxon>
        <taxon>Cottioidei</taxon>
        <taxon>Cottales</taxon>
        <taxon>Liparidae</taxon>
        <taxon>Liparis</taxon>
    </lineage>
</organism>
<reference evidence="2 3" key="1">
    <citation type="submission" date="2019-03" db="EMBL/GenBank/DDBJ databases">
        <title>First draft genome of Liparis tanakae, snailfish: a comprehensive survey of snailfish specific genes.</title>
        <authorList>
            <person name="Kim W."/>
            <person name="Song I."/>
            <person name="Jeong J.-H."/>
            <person name="Kim D."/>
            <person name="Kim S."/>
            <person name="Ryu S."/>
            <person name="Song J.Y."/>
            <person name="Lee S.K."/>
        </authorList>
    </citation>
    <scope>NUCLEOTIDE SEQUENCE [LARGE SCALE GENOMIC DNA]</scope>
    <source>
        <tissue evidence="2">Muscle</tissue>
    </source>
</reference>
<feature type="compositionally biased region" description="Polar residues" evidence="1">
    <location>
        <begin position="19"/>
        <end position="28"/>
    </location>
</feature>
<name>A0A4Z2GVV5_9TELE</name>
<keyword evidence="3" id="KW-1185">Reference proteome</keyword>
<sequence length="112" mass="12485">MQRNYTEPWLRPTGPRLPRNTSQLNRSELTPLHSWPEPEQAEKRAAIALRLDWSAYRRGGAFPSARGKWRHRVAGSGSALTPTAGDNMDGADFCEVNETLRVEGHATDSVVT</sequence>
<feature type="region of interest" description="Disordered" evidence="1">
    <location>
        <begin position="1"/>
        <end position="39"/>
    </location>
</feature>
<dbReference type="AlphaFoldDB" id="A0A4Z2GVV5"/>
<proteinExistence type="predicted"/>
<dbReference type="EMBL" id="SRLO01000410">
    <property type="protein sequence ID" value="TNN57225.1"/>
    <property type="molecule type" value="Genomic_DNA"/>
</dbReference>
<comment type="caution">
    <text evidence="2">The sequence shown here is derived from an EMBL/GenBank/DDBJ whole genome shotgun (WGS) entry which is preliminary data.</text>
</comment>
<accession>A0A4Z2GVV5</accession>